<organism evidence="2 3">
    <name type="scientific">Sulfurimonas diazotrophicus</name>
    <dbReference type="NCBI Taxonomy" id="3131939"/>
    <lineage>
        <taxon>Bacteria</taxon>
        <taxon>Pseudomonadati</taxon>
        <taxon>Campylobacterota</taxon>
        <taxon>Epsilonproteobacteria</taxon>
        <taxon>Campylobacterales</taxon>
        <taxon>Sulfurimonadaceae</taxon>
        <taxon>Sulfurimonas</taxon>
    </lineage>
</organism>
<evidence type="ECO:0000313" key="3">
    <source>
        <dbReference type="Proteomes" id="UP001447842"/>
    </source>
</evidence>
<dbReference type="PANTHER" id="PTHR30383:SF5">
    <property type="entry name" value="SGNH HYDROLASE-TYPE ESTERASE DOMAIN-CONTAINING PROTEIN"/>
    <property type="match status" value="1"/>
</dbReference>
<name>A0ABZ3H6V9_9BACT</name>
<dbReference type="InterPro" id="IPR036514">
    <property type="entry name" value="SGNH_hydro_sf"/>
</dbReference>
<reference evidence="2 3" key="1">
    <citation type="submission" date="2024-03" db="EMBL/GenBank/DDBJ databases">
        <title>Sulfurimonas sp. HSL3-1.</title>
        <authorList>
            <person name="Wang S."/>
        </authorList>
    </citation>
    <scope>NUCLEOTIDE SEQUENCE [LARGE SCALE GENOMIC DNA]</scope>
    <source>
        <strain evidence="2 3">HSL3-1</strain>
    </source>
</reference>
<dbReference type="EMBL" id="CP147920">
    <property type="protein sequence ID" value="XAU14044.1"/>
    <property type="molecule type" value="Genomic_DNA"/>
</dbReference>
<dbReference type="CDD" id="cd01822">
    <property type="entry name" value="Lysophospholipase_L1_like"/>
    <property type="match status" value="1"/>
</dbReference>
<keyword evidence="3" id="KW-1185">Reference proteome</keyword>
<gene>
    <name evidence="2" type="ORF">WCY31_07210</name>
</gene>
<proteinExistence type="predicted"/>
<dbReference type="PANTHER" id="PTHR30383">
    <property type="entry name" value="THIOESTERASE 1/PROTEASE 1/LYSOPHOSPHOLIPASE L1"/>
    <property type="match status" value="1"/>
</dbReference>
<dbReference type="Proteomes" id="UP001447842">
    <property type="component" value="Chromosome"/>
</dbReference>
<evidence type="ECO:0000259" key="1">
    <source>
        <dbReference type="Pfam" id="PF13472"/>
    </source>
</evidence>
<evidence type="ECO:0000313" key="2">
    <source>
        <dbReference type="EMBL" id="XAU14044.1"/>
    </source>
</evidence>
<feature type="domain" description="SGNH hydrolase-type esterase" evidence="1">
    <location>
        <begin position="37"/>
        <end position="189"/>
    </location>
</feature>
<dbReference type="InterPro" id="IPR013830">
    <property type="entry name" value="SGNH_hydro"/>
</dbReference>
<dbReference type="Gene3D" id="3.40.50.1110">
    <property type="entry name" value="SGNH hydrolase"/>
    <property type="match status" value="1"/>
</dbReference>
<dbReference type="RefSeq" id="WP_345971877.1">
    <property type="nucleotide sequence ID" value="NZ_CP147920.1"/>
</dbReference>
<dbReference type="InterPro" id="IPR051532">
    <property type="entry name" value="Ester_Hydrolysis_Enzymes"/>
</dbReference>
<dbReference type="SUPFAM" id="SSF52266">
    <property type="entry name" value="SGNH hydrolase"/>
    <property type="match status" value="1"/>
</dbReference>
<sequence length="205" mass="22244">MLKAFASLLLLLLLAAIYFMKSAPEVTPLQTGDTILAFGDSITHGYGASAHESYPVVLQTLTGSPVINAGVNGDTTSEGLARFPGVLEDDTIRLMLLCLGGNDILQQRSKRRLKANLKRIVQMAKAKKIDVVLIGVPTFGVFGMTSLPLYKEIAEEEGIPYMPSLLPDVLGDRALRADYVHPNAAGYRVIAERVAERLRSLGYVE</sequence>
<dbReference type="Pfam" id="PF13472">
    <property type="entry name" value="Lipase_GDSL_2"/>
    <property type="match status" value="1"/>
</dbReference>
<protein>
    <submittedName>
        <fullName evidence="2">Arylesterase</fullName>
    </submittedName>
</protein>
<accession>A0ABZ3H6V9</accession>